<feature type="signal peptide" evidence="2">
    <location>
        <begin position="1"/>
        <end position="16"/>
    </location>
</feature>
<name>A0A8C0INA0_CHEAB</name>
<feature type="compositionally biased region" description="Basic and acidic residues" evidence="1">
    <location>
        <begin position="263"/>
        <end position="272"/>
    </location>
</feature>
<keyword evidence="2" id="KW-0732">Signal</keyword>
<evidence type="ECO:0000256" key="2">
    <source>
        <dbReference type="SAM" id="SignalP"/>
    </source>
</evidence>
<reference evidence="3" key="1">
    <citation type="submission" date="2025-08" db="UniProtKB">
        <authorList>
            <consortium name="Ensembl"/>
        </authorList>
    </citation>
    <scope>IDENTIFICATION</scope>
</reference>
<evidence type="ECO:0000256" key="1">
    <source>
        <dbReference type="SAM" id="MobiDB-lite"/>
    </source>
</evidence>
<dbReference type="Proteomes" id="UP000694404">
    <property type="component" value="Unplaced"/>
</dbReference>
<reference evidence="3" key="2">
    <citation type="submission" date="2025-09" db="UniProtKB">
        <authorList>
            <consortium name="Ensembl"/>
        </authorList>
    </citation>
    <scope>IDENTIFICATION</scope>
</reference>
<proteinExistence type="predicted"/>
<feature type="compositionally biased region" description="Gly residues" evidence="1">
    <location>
        <begin position="169"/>
        <end position="179"/>
    </location>
</feature>
<feature type="compositionally biased region" description="Gly residues" evidence="1">
    <location>
        <begin position="207"/>
        <end position="220"/>
    </location>
</feature>
<feature type="region of interest" description="Disordered" evidence="1">
    <location>
        <begin position="322"/>
        <end position="346"/>
    </location>
</feature>
<accession>A0A8C0INA0</accession>
<keyword evidence="4" id="KW-1185">Reference proteome</keyword>
<dbReference type="AlphaFoldDB" id="A0A8C0INA0"/>
<evidence type="ECO:0000313" key="3">
    <source>
        <dbReference type="Ensembl" id="ENSCABP00000007278.1"/>
    </source>
</evidence>
<dbReference type="Ensembl" id="ENSCABT00000007948.1">
    <property type="protein sequence ID" value="ENSCABP00000007278.1"/>
    <property type="gene ID" value="ENSCABG00000005506.1"/>
</dbReference>
<evidence type="ECO:0000313" key="4">
    <source>
        <dbReference type="Proteomes" id="UP000694404"/>
    </source>
</evidence>
<feature type="chain" id="PRO_5034254742" evidence="2">
    <location>
        <begin position="17"/>
        <end position="362"/>
    </location>
</feature>
<organism evidence="3 4">
    <name type="scientific">Chelonoidis abingdonii</name>
    <name type="common">Abingdon island giant tortoise</name>
    <name type="synonym">Testudo abingdonii</name>
    <dbReference type="NCBI Taxonomy" id="106734"/>
    <lineage>
        <taxon>Eukaryota</taxon>
        <taxon>Metazoa</taxon>
        <taxon>Chordata</taxon>
        <taxon>Craniata</taxon>
        <taxon>Vertebrata</taxon>
        <taxon>Euteleostomi</taxon>
        <taxon>Archelosauria</taxon>
        <taxon>Testudinata</taxon>
        <taxon>Testudines</taxon>
        <taxon>Cryptodira</taxon>
        <taxon>Durocryptodira</taxon>
        <taxon>Testudinoidea</taxon>
        <taxon>Testudinidae</taxon>
        <taxon>Chelonoidis</taxon>
    </lineage>
</organism>
<protein>
    <submittedName>
        <fullName evidence="3">Uncharacterized protein</fullName>
    </submittedName>
</protein>
<feature type="compositionally biased region" description="Low complexity" evidence="1">
    <location>
        <begin position="325"/>
        <end position="334"/>
    </location>
</feature>
<feature type="region of interest" description="Disordered" evidence="1">
    <location>
        <begin position="71"/>
        <end position="272"/>
    </location>
</feature>
<sequence length="362" mass="36351">MLWGAGLLQTLPLAQTYVQDAGVDTQPNLDAWGYFPQKWPQVRLGVPGAGWYVGKEGGSDPTRGRAGVPGMGGGWESGHRTPGGQSWGTRCRSGDGKGGTEPPGAEQGCQAQGGGWERGLRPNEGQSKGARCRAGVGKGGTDPPGAKQGCQARAGDGKGGTEPPEGRAGVPGAGQGMGKGAQNPWGAEQGYQAQGGGWERGHRLPGGRAGVPGAGQGMGKGAQTPRGQSRGARRRAGDGKGGDGKGGTDSPGAEQGCQVQGGRWERGVRPEESEGAGLLLGEGCPGGGAAKGLWLLVGGCGSWQRGAREGAELLGGRCPGGGGAAPSRGVPGRGWVPSRDPPADTHPLLQWGGGWILKTSWS</sequence>